<dbReference type="RefSeq" id="WP_078809148.1">
    <property type="nucleotide sequence ID" value="NZ_FUWM01000005.1"/>
</dbReference>
<dbReference type="InterPro" id="IPR040506">
    <property type="entry name" value="RACo_linker"/>
</dbReference>
<organism evidence="2 3">
    <name type="scientific">Selenihalanaerobacter shriftii</name>
    <dbReference type="NCBI Taxonomy" id="142842"/>
    <lineage>
        <taxon>Bacteria</taxon>
        <taxon>Bacillati</taxon>
        <taxon>Bacillota</taxon>
        <taxon>Clostridia</taxon>
        <taxon>Halanaerobiales</taxon>
        <taxon>Halobacteroidaceae</taxon>
        <taxon>Selenihalanaerobacter</taxon>
    </lineage>
</organism>
<dbReference type="Gene3D" id="3.30.420.480">
    <property type="entry name" value="Domain of unknown function (DUF4445)"/>
    <property type="match status" value="1"/>
</dbReference>
<keyword evidence="3" id="KW-1185">Reference proteome</keyword>
<dbReference type="Gene3D" id="3.10.20.30">
    <property type="match status" value="1"/>
</dbReference>
<dbReference type="OrthoDB" id="9810588at2"/>
<evidence type="ECO:0000313" key="3">
    <source>
        <dbReference type="Proteomes" id="UP000190625"/>
    </source>
</evidence>
<dbReference type="EMBL" id="FUWM01000005">
    <property type="protein sequence ID" value="SJZ38158.1"/>
    <property type="molecule type" value="Genomic_DNA"/>
</dbReference>
<dbReference type="InterPro" id="IPR027980">
    <property type="entry name" value="RACo_C"/>
</dbReference>
<gene>
    <name evidence="2" type="ORF">SAMN02745118_00653</name>
</gene>
<dbReference type="Pfam" id="PF00111">
    <property type="entry name" value="Fer2"/>
    <property type="match status" value="1"/>
</dbReference>
<dbReference type="InterPro" id="IPR001041">
    <property type="entry name" value="2Fe-2S_ferredoxin-type"/>
</dbReference>
<sequence length="639" mass="70022">MAGYTVSFLPNEIEINCDSGTNLLELAADAGVEIKAVCGGAGSCGKCQVIVKEGKVNKLDQGILSPDKLEQGYVLACKAEVISDVVIEVPPESRLSKHQILLDDDMGDGEYLTEEDLNIDDRVELSPLYQRLELELNEPSLVDNASDLERLYTEINRDRNLPDLKTPLPVLKELASHLREYDWETGVSLAAVNGNYEVAELSAPDDENSDYGIAVDIGTTTLALNLVDLSTGKTVAMEGAYNKQANYGDDVIGRINFVKENDGGLERLHQSIIKSINELIENAATKQGIEHSDIKTAVFAGNTTMAHLFLGIDPNNIRLDPYIPTLNFIPPVRANELGINIKEESWVYCLPGVASFVGGDITSGVLATELSKQDKITLFIDIGTNGELVLGNQDWLMTCSCSAGPAFEGGGIEYGMRAMTGAIELFDIDEETYEMKYSTIDDAPPIGVCGSGLINLIAILNEVGIINRSGKFDSELEHERLRDRDYEKEFVLVPKEEAGIDKDIVITENDIKNLLRSKGAIYAGIRMMLRNMSLTEDFIEQVLVAGGFGNYINLDDAKKIGLLPDLPADKFKFVGNTSLKGAKISLLSKDAFDRVEEIAKKMTYLELSAEDQSQDFMDEFVSAQFIPHTDLSLFPSVTE</sequence>
<evidence type="ECO:0000313" key="2">
    <source>
        <dbReference type="EMBL" id="SJZ38158.1"/>
    </source>
</evidence>
<dbReference type="GO" id="GO:0051536">
    <property type="term" value="F:iron-sulfur cluster binding"/>
    <property type="evidence" value="ECO:0007669"/>
    <property type="project" value="InterPro"/>
</dbReference>
<dbReference type="PROSITE" id="PS51085">
    <property type="entry name" value="2FE2S_FER_2"/>
    <property type="match status" value="1"/>
</dbReference>
<dbReference type="CDD" id="cd00207">
    <property type="entry name" value="fer2"/>
    <property type="match status" value="1"/>
</dbReference>
<dbReference type="PANTHER" id="PTHR42895">
    <property type="entry name" value="IRON-SULFUR CLUSTER-BINDING PROTEIN-RELATED"/>
    <property type="match status" value="1"/>
</dbReference>
<feature type="domain" description="2Fe-2S ferredoxin-type" evidence="1">
    <location>
        <begin position="4"/>
        <end position="93"/>
    </location>
</feature>
<dbReference type="InterPro" id="IPR052911">
    <property type="entry name" value="Corrinoid_activation_enz"/>
</dbReference>
<dbReference type="PANTHER" id="PTHR42895:SF2">
    <property type="entry name" value="IRON-SULFUR CLUSTER PROTEIN"/>
    <property type="match status" value="1"/>
</dbReference>
<dbReference type="Pfam" id="PF14574">
    <property type="entry name" value="RACo_C_ter"/>
    <property type="match status" value="1"/>
</dbReference>
<dbReference type="AlphaFoldDB" id="A0A1T4K6S2"/>
<protein>
    <submittedName>
        <fullName evidence="2">Uncharacterized 2Fe-2 and 4Fe-4S clusters-containing protein, contains DUF4445 domain</fullName>
    </submittedName>
</protein>
<dbReference type="InterPro" id="IPR036010">
    <property type="entry name" value="2Fe-2S_ferredoxin-like_sf"/>
</dbReference>
<dbReference type="Pfam" id="PF17650">
    <property type="entry name" value="RACo_linker"/>
    <property type="match status" value="1"/>
</dbReference>
<accession>A0A1T4K6S2</accession>
<name>A0A1T4K6S2_9FIRM</name>
<dbReference type="SUPFAM" id="SSF54292">
    <property type="entry name" value="2Fe-2S ferredoxin-like"/>
    <property type="match status" value="1"/>
</dbReference>
<dbReference type="Proteomes" id="UP000190625">
    <property type="component" value="Unassembled WGS sequence"/>
</dbReference>
<evidence type="ECO:0000259" key="1">
    <source>
        <dbReference type="PROSITE" id="PS51085"/>
    </source>
</evidence>
<dbReference type="Gene3D" id="3.10.20.880">
    <property type="match status" value="1"/>
</dbReference>
<reference evidence="3" key="1">
    <citation type="submission" date="2017-02" db="EMBL/GenBank/DDBJ databases">
        <authorList>
            <person name="Varghese N."/>
            <person name="Submissions S."/>
        </authorList>
    </citation>
    <scope>NUCLEOTIDE SEQUENCE [LARGE SCALE GENOMIC DNA]</scope>
    <source>
        <strain evidence="3">ATCC BAA-73</strain>
    </source>
</reference>
<proteinExistence type="predicted"/>
<dbReference type="InterPro" id="IPR042259">
    <property type="entry name" value="Raco-like_middle_sf"/>
</dbReference>
<dbReference type="InterPro" id="IPR041414">
    <property type="entry name" value="Raco-like_middle"/>
</dbReference>
<dbReference type="Pfam" id="PF17651">
    <property type="entry name" value="Raco_middle"/>
    <property type="match status" value="1"/>
</dbReference>
<dbReference type="InterPro" id="IPR012675">
    <property type="entry name" value="Beta-grasp_dom_sf"/>
</dbReference>
<dbReference type="STRING" id="142842.SAMN02745118_00653"/>